<reference evidence="1 2" key="1">
    <citation type="submission" date="2018-08" db="EMBL/GenBank/DDBJ databases">
        <title>Sequencing the genomes of 1000 actinobacteria strains.</title>
        <authorList>
            <person name="Klenk H.-P."/>
        </authorList>
    </citation>
    <scope>NUCLEOTIDE SEQUENCE [LARGE SCALE GENOMIC DNA]</scope>
    <source>
        <strain evidence="1 2">DSM 22967</strain>
    </source>
</reference>
<name>A0A3D9UPS8_9MICO</name>
<organism evidence="1 2">
    <name type="scientific">Calidifontibacter indicus</name>
    <dbReference type="NCBI Taxonomy" id="419650"/>
    <lineage>
        <taxon>Bacteria</taxon>
        <taxon>Bacillati</taxon>
        <taxon>Actinomycetota</taxon>
        <taxon>Actinomycetes</taxon>
        <taxon>Micrococcales</taxon>
        <taxon>Dermacoccaceae</taxon>
        <taxon>Calidifontibacter</taxon>
    </lineage>
</organism>
<keyword evidence="2" id="KW-1185">Reference proteome</keyword>
<evidence type="ECO:0000313" key="2">
    <source>
        <dbReference type="Proteomes" id="UP000256253"/>
    </source>
</evidence>
<evidence type="ECO:0000313" key="1">
    <source>
        <dbReference type="EMBL" id="REF31327.1"/>
    </source>
</evidence>
<dbReference type="Gene3D" id="1.10.10.60">
    <property type="entry name" value="Homeodomain-like"/>
    <property type="match status" value="2"/>
</dbReference>
<sequence length="135" mass="14846">MVELLGRYSSLAFHRPLLDHAKATATRPARDGATEPAVAWRVTRRLPDATRQAIIDAYQQGDSAKALADRYGIARNTVLALVSEAGVPRKLRRMNADETAVVHRLREQGMSVRAICAHVGFKETAVRDALKRSTA</sequence>
<dbReference type="AlphaFoldDB" id="A0A3D9UPS8"/>
<dbReference type="Proteomes" id="UP000256253">
    <property type="component" value="Unassembled WGS sequence"/>
</dbReference>
<dbReference type="EMBL" id="QTUA01000001">
    <property type="protein sequence ID" value="REF31327.1"/>
    <property type="molecule type" value="Genomic_DNA"/>
</dbReference>
<comment type="caution">
    <text evidence="1">The sequence shown here is derived from an EMBL/GenBank/DDBJ whole genome shotgun (WGS) entry which is preliminary data.</text>
</comment>
<accession>A0A3D9UPS8</accession>
<gene>
    <name evidence="1" type="ORF">DFJ65_2385</name>
</gene>
<proteinExistence type="predicted"/>
<protein>
    <submittedName>
        <fullName evidence="1">Uncharacterized protein</fullName>
    </submittedName>
</protein>